<dbReference type="PANTHER" id="PTHR24406">
    <property type="entry name" value="TRANSCRIPTIONAL REPRESSOR CTCFL-RELATED"/>
    <property type="match status" value="1"/>
</dbReference>
<keyword evidence="2" id="KW-0479">Metal-binding</keyword>
<feature type="compositionally biased region" description="Basic and acidic residues" evidence="8">
    <location>
        <begin position="434"/>
        <end position="445"/>
    </location>
</feature>
<dbReference type="EMBL" id="OU963904">
    <property type="protein sequence ID" value="CAH0398273.1"/>
    <property type="molecule type" value="Genomic_DNA"/>
</dbReference>
<feature type="region of interest" description="Disordered" evidence="8">
    <location>
        <begin position="574"/>
        <end position="613"/>
    </location>
</feature>
<evidence type="ECO:0000256" key="2">
    <source>
        <dbReference type="ARBA" id="ARBA00022723"/>
    </source>
</evidence>
<evidence type="ECO:0000256" key="1">
    <source>
        <dbReference type="ARBA" id="ARBA00004123"/>
    </source>
</evidence>
<gene>
    <name evidence="10" type="ORF">CHILSU_LOCUS1390</name>
</gene>
<evidence type="ECO:0000256" key="4">
    <source>
        <dbReference type="ARBA" id="ARBA00022771"/>
    </source>
</evidence>
<keyword evidence="5" id="KW-0862">Zinc</keyword>
<dbReference type="Proteomes" id="UP001153292">
    <property type="component" value="Chromosome 11"/>
</dbReference>
<sequence>MTSLQEFNCVFCKEFFDNKEELQIHFRKHGDPKFNPSSRIKNRPVNVASDEKRNEDVEMVSCDVCTEEFPTISKAITHKHKVHPDHDAKYFCPWCGKLFTMKHLYNKHLQTNHKELERSHEVNFHCDICNVDFFIAAAMLYHNKFFHRQDTNLSSIGQSKKLKMINNDVLQIFYCSFCGDEYDNKVNLHKHMLDDHGDENQSPEDVLRCPLCEAIFYHLDAYELHLTFHSNDDLYVEKNELFEQLTEFSLETVPPLMEKVENVESQDAENALNAVGLEKFLEMAMDTPDDNDSDKPKKSKKHKKHKKSKKSAITLDEFLNMNKDVFGEGLDFQGIEEVPTKAVAKGLKKKKLDKPNLKVVESKDLDKLKKQGIIVKMNSKKLPAQAVMIGNELPNKSSQIQQQSTCQTKIPTTDEVISKLLNQGNSQIKIVKKSSHDNSTDKDIKSTGADNINKSPTPENIEVESDLIHNVHNSSETEAKLDTESQVKSSYPRNDVKKNMPIASSFQNLDENLQLLNHTNSICSKKLACDDDETEKPFNKDLIDKDENNDSPEINSAKLKPKIVSNNITLKPSISDNYRESEENIHNQPKCKGDVTDTENVTSSPSKNNSSKHSLDALKHLSHLITVKSVSAKGSPPVQTIPNRPETPSKDEKMEIIHSENISDQNDEVMSESLSNIETSNGIQSNEKKGSFNTIDALKSLNKNIIVKPVMLSPKNITEKTNDNADALKNCNTIKTSVTTIPERKPIEQSTVNMEPILKPPKPSPKLKQIDDSNISEKLEKQSANVNLLKHLTNITAKPINKNNQVSPPERTKNNFQVLDKKSIAQTDASKKLLNDDIEIFNIDDSDSDDGDASTLIGQKVNTTKVVSNDTSNKSFEKLKTAHNVTVKSLKQQMTQINKNITKQMPPSKETLHNNPCSMSDFSDEDDQDMLMPANLSINQKLSLQSSNIQALKNLGKFITVKSRNSSLNVPSIRDLDLQEEMDDADSDNDLVPDKVKITELDNDNFSDDEVNDRKINNKHNLNVSVQSPEASNSDHENDFMDDPDEELSDFETHLKTNTLKKPSLENAQGLNLEIKKLNKNVTIKPINKYKKDDQPTSSKSLAAIPISNSKELSIKPFRQTKASVDIDTLSGKNNNVTKAIRTVNQSLNQNVASNSQVSTVNKEVTVKTFETQTVIQEITTTVTKTIKTVNQTVKQQIQSSSQVSQPMKYQKVQGMNPTQNVKNIQGVTVRQAAPITGTKVRGLTPTRLAMGSTVRPSNQLVPVRPSLNPLRANTPRMQAVKKVANPSSNQLGQNLVRPVKIASNVTTKRASEDTTGHFSCFKKPKESLIPISDIPNFDNEQMNSTVHYTSSHSKSNFSSSTKTVRGNTVVAAAQMKTETSSSDHISKLNNLSGLKIVKTSQSKQTMQVEEKSKLSASQRNTLEAIEKLQKQGLLIKKPRVVNNDSEHSDSEHEQYLTEEPED</sequence>
<feature type="compositionally biased region" description="Polar residues" evidence="8">
    <location>
        <begin position="448"/>
        <end position="458"/>
    </location>
</feature>
<feature type="domain" description="C2H2-type" evidence="9">
    <location>
        <begin position="173"/>
        <end position="201"/>
    </location>
</feature>
<keyword evidence="11" id="KW-1185">Reference proteome</keyword>
<evidence type="ECO:0000256" key="8">
    <source>
        <dbReference type="SAM" id="MobiDB-lite"/>
    </source>
</evidence>
<dbReference type="Gene3D" id="3.30.160.60">
    <property type="entry name" value="Classic Zinc Finger"/>
    <property type="match status" value="3"/>
</dbReference>
<reference evidence="10" key="1">
    <citation type="submission" date="2021-12" db="EMBL/GenBank/DDBJ databases">
        <authorList>
            <person name="King R."/>
        </authorList>
    </citation>
    <scope>NUCLEOTIDE SEQUENCE</scope>
</reference>
<evidence type="ECO:0000313" key="10">
    <source>
        <dbReference type="EMBL" id="CAH0398273.1"/>
    </source>
</evidence>
<feature type="compositionally biased region" description="Basic residues" evidence="8">
    <location>
        <begin position="297"/>
        <end position="309"/>
    </location>
</feature>
<feature type="region of interest" description="Disordered" evidence="8">
    <location>
        <begin position="1439"/>
        <end position="1463"/>
    </location>
</feature>
<keyword evidence="3" id="KW-0677">Repeat</keyword>
<accession>A0ABN8AV41</accession>
<keyword evidence="4 7" id="KW-0863">Zinc-finger</keyword>
<dbReference type="PROSITE" id="PS00028">
    <property type="entry name" value="ZINC_FINGER_C2H2_1"/>
    <property type="match status" value="5"/>
</dbReference>
<feature type="region of interest" description="Disordered" evidence="8">
    <location>
        <begin position="432"/>
        <end position="458"/>
    </location>
</feature>
<name>A0ABN8AV41_CHISP</name>
<dbReference type="InterPro" id="IPR050888">
    <property type="entry name" value="ZnF_C2H2-type_TF"/>
</dbReference>
<evidence type="ECO:0000256" key="7">
    <source>
        <dbReference type="PROSITE-ProRule" id="PRU00042"/>
    </source>
</evidence>
<feature type="domain" description="C2H2-type" evidence="9">
    <location>
        <begin position="7"/>
        <end position="34"/>
    </location>
</feature>
<feature type="compositionally biased region" description="Basic and acidic residues" evidence="8">
    <location>
        <begin position="577"/>
        <end position="595"/>
    </location>
</feature>
<proteinExistence type="predicted"/>
<dbReference type="SUPFAM" id="SSF57667">
    <property type="entry name" value="beta-beta-alpha zinc fingers"/>
    <property type="match status" value="1"/>
</dbReference>
<evidence type="ECO:0000259" key="9">
    <source>
        <dbReference type="PROSITE" id="PS50157"/>
    </source>
</evidence>
<feature type="region of interest" description="Disordered" evidence="8">
    <location>
        <begin position="476"/>
        <end position="498"/>
    </location>
</feature>
<evidence type="ECO:0000256" key="6">
    <source>
        <dbReference type="ARBA" id="ARBA00023242"/>
    </source>
</evidence>
<organism evidence="10 11">
    <name type="scientific">Chilo suppressalis</name>
    <name type="common">Asiatic rice borer moth</name>
    <dbReference type="NCBI Taxonomy" id="168631"/>
    <lineage>
        <taxon>Eukaryota</taxon>
        <taxon>Metazoa</taxon>
        <taxon>Ecdysozoa</taxon>
        <taxon>Arthropoda</taxon>
        <taxon>Hexapoda</taxon>
        <taxon>Insecta</taxon>
        <taxon>Pterygota</taxon>
        <taxon>Neoptera</taxon>
        <taxon>Endopterygota</taxon>
        <taxon>Lepidoptera</taxon>
        <taxon>Glossata</taxon>
        <taxon>Ditrysia</taxon>
        <taxon>Pyraloidea</taxon>
        <taxon>Crambidae</taxon>
        <taxon>Crambinae</taxon>
        <taxon>Chilo</taxon>
    </lineage>
</organism>
<comment type="subcellular location">
    <subcellularLocation>
        <location evidence="1">Nucleus</location>
    </subcellularLocation>
</comment>
<protein>
    <recommendedName>
        <fullName evidence="9">C2H2-type domain-containing protein</fullName>
    </recommendedName>
</protein>
<evidence type="ECO:0000256" key="3">
    <source>
        <dbReference type="ARBA" id="ARBA00022737"/>
    </source>
</evidence>
<evidence type="ECO:0000256" key="5">
    <source>
        <dbReference type="ARBA" id="ARBA00022833"/>
    </source>
</evidence>
<dbReference type="InterPro" id="IPR036236">
    <property type="entry name" value="Znf_C2H2_sf"/>
</dbReference>
<dbReference type="InterPro" id="IPR013087">
    <property type="entry name" value="Znf_C2H2_type"/>
</dbReference>
<feature type="compositionally biased region" description="Basic and acidic residues" evidence="8">
    <location>
        <begin position="476"/>
        <end position="485"/>
    </location>
</feature>
<feature type="domain" description="C2H2-type" evidence="9">
    <location>
        <begin position="90"/>
        <end position="118"/>
    </location>
</feature>
<feature type="compositionally biased region" description="Basic and acidic residues" evidence="8">
    <location>
        <begin position="1445"/>
        <end position="1456"/>
    </location>
</feature>
<dbReference type="SMART" id="SM00355">
    <property type="entry name" value="ZnF_C2H2"/>
    <property type="match status" value="6"/>
</dbReference>
<keyword evidence="6" id="KW-0539">Nucleus</keyword>
<dbReference type="PROSITE" id="PS50157">
    <property type="entry name" value="ZINC_FINGER_C2H2_2"/>
    <property type="match status" value="3"/>
</dbReference>
<feature type="compositionally biased region" description="Low complexity" evidence="8">
    <location>
        <begin position="603"/>
        <end position="612"/>
    </location>
</feature>
<evidence type="ECO:0000313" key="11">
    <source>
        <dbReference type="Proteomes" id="UP001153292"/>
    </source>
</evidence>
<feature type="region of interest" description="Disordered" evidence="8">
    <location>
        <begin position="285"/>
        <end position="309"/>
    </location>
</feature>